<dbReference type="GO" id="GO:0030244">
    <property type="term" value="P:cellulose biosynthetic process"/>
    <property type="evidence" value="ECO:0007669"/>
    <property type="project" value="InterPro"/>
</dbReference>
<accession>A0A2W5NLH2</accession>
<organism evidence="1 2">
    <name type="scientific">Novosphingobium pentaromativorans</name>
    <dbReference type="NCBI Taxonomy" id="205844"/>
    <lineage>
        <taxon>Bacteria</taxon>
        <taxon>Pseudomonadati</taxon>
        <taxon>Pseudomonadota</taxon>
        <taxon>Alphaproteobacteria</taxon>
        <taxon>Sphingomonadales</taxon>
        <taxon>Sphingomonadaceae</taxon>
        <taxon>Novosphingobium</taxon>
    </lineage>
</organism>
<evidence type="ECO:0000313" key="1">
    <source>
        <dbReference type="EMBL" id="PZQ53804.1"/>
    </source>
</evidence>
<protein>
    <recommendedName>
        <fullName evidence="3">Cellulose synthase</fullName>
    </recommendedName>
</protein>
<dbReference type="InterPro" id="IPR038470">
    <property type="entry name" value="Cellsynth_D_sf"/>
</dbReference>
<proteinExistence type="predicted"/>
<reference evidence="1 2" key="1">
    <citation type="submission" date="2017-08" db="EMBL/GenBank/DDBJ databases">
        <title>Infants hospitalized years apart are colonized by the same room-sourced microbial strains.</title>
        <authorList>
            <person name="Brooks B."/>
            <person name="Olm M.R."/>
            <person name="Firek B.A."/>
            <person name="Baker R."/>
            <person name="Thomas B.C."/>
            <person name="Morowitz M.J."/>
            <person name="Banfield J.F."/>
        </authorList>
    </citation>
    <scope>NUCLEOTIDE SEQUENCE [LARGE SCALE GENOMIC DNA]</scope>
    <source>
        <strain evidence="1">S2_005_002_R2_33</strain>
    </source>
</reference>
<evidence type="ECO:0008006" key="3">
    <source>
        <dbReference type="Google" id="ProtNLM"/>
    </source>
</evidence>
<name>A0A2W5NLH2_9SPHN</name>
<dbReference type="Proteomes" id="UP000249082">
    <property type="component" value="Unassembled WGS sequence"/>
</dbReference>
<gene>
    <name evidence="1" type="ORF">DI555_15115</name>
</gene>
<dbReference type="AlphaFoldDB" id="A0A2W5NLH2"/>
<comment type="caution">
    <text evidence="1">The sequence shown here is derived from an EMBL/GenBank/DDBJ whole genome shotgun (WGS) entry which is preliminary data.</text>
</comment>
<evidence type="ECO:0000313" key="2">
    <source>
        <dbReference type="Proteomes" id="UP000249082"/>
    </source>
</evidence>
<sequence length="153" mass="16178">MKLHAFPSPRAEGEQSGAGGLALFAMMAAAEVCEGAPAAQAQGFFSAIGRRMAALEPLEGVSDAAVLAARINGFWQDLGWGEIQLAVGDDAIVVHHRSLPKAISADQQGSWNTMLLGLLQGAYDAWFRVLGSGPALHTVAQWQGDMVELRHGR</sequence>
<dbReference type="EMBL" id="QFPX01000012">
    <property type="protein sequence ID" value="PZQ53804.1"/>
    <property type="molecule type" value="Genomic_DNA"/>
</dbReference>
<dbReference type="Pfam" id="PF03500">
    <property type="entry name" value="Cellsynth_D"/>
    <property type="match status" value="1"/>
</dbReference>
<dbReference type="InterPro" id="IPR022798">
    <property type="entry name" value="BcsD_bac"/>
</dbReference>
<dbReference type="Gene3D" id="3.30.70.2590">
    <property type="match status" value="1"/>
</dbReference>